<dbReference type="Proteomes" id="UP001370348">
    <property type="component" value="Chromosome"/>
</dbReference>
<sequence length="439" mass="46418">MRARRGAVRNGLLAIGFAASISVVSSPARAQNKVEQQARTLQKKAIEEDYLSTEFSKAEDRLNKAINLCGPASGESKCSAQLRAQLRRDLGVVQIGGQIDREKGIANFAEALRIDPNVALDPDTRTSDLEQAFDTAKRKAGIAVSAPPGASPASGPSGAGPQPLPRELVPPPPPQAKPGAGSDSSDCPPGAPCDTKAGSQPAFPRVWIGAGLGFEFLQLPAGDDVCKLNGEGSNKYAPKNDKGYYCTTPDGSDYPTRSDPALRDNQKLVEGKAGKVESGLLPANLRVWLSFDYALSANFLLGARLGLVLRTYPGSEPKKDGHVTLAPFHLEARLTYLIGKNAITQTVAPYVFVASGASQFDAKVEVPVRENDAPAPRTVHAWEIAGPWFVALGAGARITFGERKNLALLLGARGNLTMPVAKSQVVPSFGPEANFQVGF</sequence>
<dbReference type="RefSeq" id="WP_394822703.1">
    <property type="nucleotide sequence ID" value="NZ_CP089984.1"/>
</dbReference>
<feature type="region of interest" description="Disordered" evidence="1">
    <location>
        <begin position="139"/>
        <end position="198"/>
    </location>
</feature>
<reference evidence="3 4" key="1">
    <citation type="submission" date="2021-12" db="EMBL/GenBank/DDBJ databases">
        <title>Discovery of the Pendulisporaceae a myxobacterial family with distinct sporulation behavior and unique specialized metabolism.</title>
        <authorList>
            <person name="Garcia R."/>
            <person name="Popoff A."/>
            <person name="Bader C.D."/>
            <person name="Loehr J."/>
            <person name="Walesch S."/>
            <person name="Walt C."/>
            <person name="Boldt J."/>
            <person name="Bunk B."/>
            <person name="Haeckl F.J.F.P.J."/>
            <person name="Gunesch A.P."/>
            <person name="Birkelbach J."/>
            <person name="Nuebel U."/>
            <person name="Pietschmann T."/>
            <person name="Bach T."/>
            <person name="Mueller R."/>
        </authorList>
    </citation>
    <scope>NUCLEOTIDE SEQUENCE [LARGE SCALE GENOMIC DNA]</scope>
    <source>
        <strain evidence="3 4">MSr11954</strain>
    </source>
</reference>
<keyword evidence="4" id="KW-1185">Reference proteome</keyword>
<feature type="signal peptide" evidence="2">
    <location>
        <begin position="1"/>
        <end position="30"/>
    </location>
</feature>
<organism evidence="3 4">
    <name type="scientific">Pendulispora albinea</name>
    <dbReference type="NCBI Taxonomy" id="2741071"/>
    <lineage>
        <taxon>Bacteria</taxon>
        <taxon>Pseudomonadati</taxon>
        <taxon>Myxococcota</taxon>
        <taxon>Myxococcia</taxon>
        <taxon>Myxococcales</taxon>
        <taxon>Sorangiineae</taxon>
        <taxon>Pendulisporaceae</taxon>
        <taxon>Pendulispora</taxon>
    </lineage>
</organism>
<keyword evidence="2" id="KW-0732">Signal</keyword>
<dbReference type="EMBL" id="CP089984">
    <property type="protein sequence ID" value="WXB13084.1"/>
    <property type="molecule type" value="Genomic_DNA"/>
</dbReference>
<name>A0ABZ2LQ90_9BACT</name>
<protein>
    <submittedName>
        <fullName evidence="3">Uncharacterized protein</fullName>
    </submittedName>
</protein>
<accession>A0ABZ2LQ90</accession>
<evidence type="ECO:0000313" key="3">
    <source>
        <dbReference type="EMBL" id="WXB13084.1"/>
    </source>
</evidence>
<evidence type="ECO:0000256" key="1">
    <source>
        <dbReference type="SAM" id="MobiDB-lite"/>
    </source>
</evidence>
<proteinExistence type="predicted"/>
<feature type="compositionally biased region" description="Pro residues" evidence="1">
    <location>
        <begin position="162"/>
        <end position="176"/>
    </location>
</feature>
<evidence type="ECO:0000313" key="4">
    <source>
        <dbReference type="Proteomes" id="UP001370348"/>
    </source>
</evidence>
<feature type="chain" id="PRO_5045309456" evidence="2">
    <location>
        <begin position="31"/>
        <end position="439"/>
    </location>
</feature>
<feature type="compositionally biased region" description="Low complexity" evidence="1">
    <location>
        <begin position="145"/>
        <end position="161"/>
    </location>
</feature>
<evidence type="ECO:0000256" key="2">
    <source>
        <dbReference type="SAM" id="SignalP"/>
    </source>
</evidence>
<gene>
    <name evidence="3" type="ORF">LZC94_35205</name>
</gene>